<feature type="transmembrane region" description="Helical" evidence="1">
    <location>
        <begin position="256"/>
        <end position="278"/>
    </location>
</feature>
<keyword evidence="1" id="KW-1133">Transmembrane helix</keyword>
<evidence type="ECO:0000313" key="2">
    <source>
        <dbReference type="Proteomes" id="UP000035642"/>
    </source>
</evidence>
<dbReference type="InterPro" id="IPR052860">
    <property type="entry name" value="NRL-GPCR1"/>
</dbReference>
<keyword evidence="1" id="KW-0812">Transmembrane</keyword>
<keyword evidence="2" id="KW-1185">Reference proteome</keyword>
<evidence type="ECO:0000313" key="3">
    <source>
        <dbReference type="WBParaSite" id="ACAC_0000676001-mRNA-1"/>
    </source>
</evidence>
<evidence type="ECO:0000256" key="1">
    <source>
        <dbReference type="SAM" id="Phobius"/>
    </source>
</evidence>
<feature type="transmembrane region" description="Helical" evidence="1">
    <location>
        <begin position="161"/>
        <end position="179"/>
    </location>
</feature>
<proteinExistence type="predicted"/>
<sequence length="316" mass="35737">MTIMHLDLGFPTIHRTNPPPMIDGDQHCPLGDQRGDVEWFAVQALMATLNMTVIMMNIFFIIICKRSGVIHKHMRVMLSMISFCLVMNAAACLFYNVYFVYLGVVGFPLEPQQNLWCAVVNTLIVPWDTATCLLMVGVGAERIVATKNRLTTGVISNGVKVIFLLAGCIIVFVTINYFLNLTDKGVCICDGASLPNRYAMLIRISVCTVVEVGTISLFGYVLIFCRSEADSLDTNMAKYSLSERFQIHETYRITQMLLPSAVVHVVLYLSYLCLLIPVRNISYRSDHDRRVDFHVVPERHAEIIATFWDRQEQRGL</sequence>
<name>A0A158P884_ANGCA</name>
<protein>
    <submittedName>
        <fullName evidence="3">G_PROTEIN_RECEP_F1_2 domain-containing protein</fullName>
    </submittedName>
</protein>
<feature type="transmembrane region" description="Helical" evidence="1">
    <location>
        <begin position="39"/>
        <end position="64"/>
    </location>
</feature>
<reference evidence="2" key="1">
    <citation type="submission" date="2012-09" db="EMBL/GenBank/DDBJ databases">
        <authorList>
            <person name="Martin A.A."/>
        </authorList>
    </citation>
    <scope>NUCLEOTIDE SEQUENCE</scope>
</reference>
<reference evidence="3" key="2">
    <citation type="submission" date="2016-04" db="UniProtKB">
        <authorList>
            <consortium name="WormBaseParasite"/>
        </authorList>
    </citation>
    <scope>IDENTIFICATION</scope>
</reference>
<dbReference type="PANTHER" id="PTHR47521:SF7">
    <property type="entry name" value="SERPENTINE RECEPTOR CLASS EPSILON-6"/>
    <property type="match status" value="1"/>
</dbReference>
<dbReference type="AlphaFoldDB" id="A0A158P884"/>
<feature type="transmembrane region" description="Helical" evidence="1">
    <location>
        <begin position="199"/>
        <end position="223"/>
    </location>
</feature>
<dbReference type="PANTHER" id="PTHR47521">
    <property type="entry name" value="SERPENTINE RECEPTOR, CLASS E (EPSILON)-RELATED"/>
    <property type="match status" value="1"/>
</dbReference>
<accession>A0A158P884</accession>
<dbReference type="Gene3D" id="1.20.1070.10">
    <property type="entry name" value="Rhodopsin 7-helix transmembrane proteins"/>
    <property type="match status" value="1"/>
</dbReference>
<feature type="transmembrane region" description="Helical" evidence="1">
    <location>
        <begin position="118"/>
        <end position="140"/>
    </location>
</feature>
<keyword evidence="1" id="KW-0472">Membrane</keyword>
<dbReference type="Proteomes" id="UP000035642">
    <property type="component" value="Unassembled WGS sequence"/>
</dbReference>
<dbReference type="WBParaSite" id="ACAC_0000676001-mRNA-1">
    <property type="protein sequence ID" value="ACAC_0000676001-mRNA-1"/>
    <property type="gene ID" value="ACAC_0000676001"/>
</dbReference>
<organism evidence="2 3">
    <name type="scientific">Angiostrongylus cantonensis</name>
    <name type="common">Rat lungworm</name>
    <dbReference type="NCBI Taxonomy" id="6313"/>
    <lineage>
        <taxon>Eukaryota</taxon>
        <taxon>Metazoa</taxon>
        <taxon>Ecdysozoa</taxon>
        <taxon>Nematoda</taxon>
        <taxon>Chromadorea</taxon>
        <taxon>Rhabditida</taxon>
        <taxon>Rhabditina</taxon>
        <taxon>Rhabditomorpha</taxon>
        <taxon>Strongyloidea</taxon>
        <taxon>Metastrongylidae</taxon>
        <taxon>Angiostrongylus</taxon>
    </lineage>
</organism>
<feature type="transmembrane region" description="Helical" evidence="1">
    <location>
        <begin position="76"/>
        <end position="98"/>
    </location>
</feature>